<evidence type="ECO:0000313" key="2">
    <source>
        <dbReference type="Proteomes" id="UP000789405"/>
    </source>
</evidence>
<comment type="caution">
    <text evidence="1">The sequence shown here is derived from an EMBL/GenBank/DDBJ whole genome shotgun (WGS) entry which is preliminary data.</text>
</comment>
<evidence type="ECO:0000313" key="1">
    <source>
        <dbReference type="EMBL" id="CAG8802604.1"/>
    </source>
</evidence>
<accession>A0A9N9K1J8</accession>
<reference evidence="1" key="1">
    <citation type="submission" date="2021-06" db="EMBL/GenBank/DDBJ databases">
        <authorList>
            <person name="Kallberg Y."/>
            <person name="Tangrot J."/>
            <person name="Rosling A."/>
        </authorList>
    </citation>
    <scope>NUCLEOTIDE SEQUENCE</scope>
    <source>
        <strain evidence="1">MA453B</strain>
    </source>
</reference>
<gene>
    <name evidence="1" type="ORF">DERYTH_LOCUS23711</name>
</gene>
<feature type="non-terminal residue" evidence="1">
    <location>
        <position position="1"/>
    </location>
</feature>
<protein>
    <submittedName>
        <fullName evidence="1">16563_t:CDS:1</fullName>
    </submittedName>
</protein>
<dbReference type="OrthoDB" id="2409248at2759"/>
<dbReference type="Proteomes" id="UP000789405">
    <property type="component" value="Unassembled WGS sequence"/>
</dbReference>
<keyword evidence="2" id="KW-1185">Reference proteome</keyword>
<proteinExistence type="predicted"/>
<organism evidence="1 2">
    <name type="scientific">Dentiscutata erythropus</name>
    <dbReference type="NCBI Taxonomy" id="1348616"/>
    <lineage>
        <taxon>Eukaryota</taxon>
        <taxon>Fungi</taxon>
        <taxon>Fungi incertae sedis</taxon>
        <taxon>Mucoromycota</taxon>
        <taxon>Glomeromycotina</taxon>
        <taxon>Glomeromycetes</taxon>
        <taxon>Diversisporales</taxon>
        <taxon>Gigasporaceae</taxon>
        <taxon>Dentiscutata</taxon>
    </lineage>
</organism>
<name>A0A9N9K1J8_9GLOM</name>
<dbReference type="AlphaFoldDB" id="A0A9N9K1J8"/>
<sequence>AQRILDESKVFHSQQKFLDNMEEKLILLSKLVDDVLHIEKRRTLPRMYG</sequence>
<dbReference type="EMBL" id="CAJVPY010037110">
    <property type="protein sequence ID" value="CAG8802604.1"/>
    <property type="molecule type" value="Genomic_DNA"/>
</dbReference>